<organism evidence="2 3">
    <name type="scientific">Methylomonas methanica</name>
    <dbReference type="NCBI Taxonomy" id="421"/>
    <lineage>
        <taxon>Bacteria</taxon>
        <taxon>Pseudomonadati</taxon>
        <taxon>Pseudomonadota</taxon>
        <taxon>Gammaproteobacteria</taxon>
        <taxon>Methylococcales</taxon>
        <taxon>Methylococcaceae</taxon>
        <taxon>Methylomonas</taxon>
    </lineage>
</organism>
<comment type="caution">
    <text evidence="2">The sequence shown here is derived from an EMBL/GenBank/DDBJ whole genome shotgun (WGS) entry which is preliminary data.</text>
</comment>
<protein>
    <submittedName>
        <fullName evidence="2">Chromosome partitioning protein</fullName>
    </submittedName>
</protein>
<dbReference type="PANTHER" id="PTHR13696">
    <property type="entry name" value="P-LOOP CONTAINING NUCLEOSIDE TRIPHOSPHATE HYDROLASE"/>
    <property type="match status" value="1"/>
</dbReference>
<dbReference type="InterPro" id="IPR050678">
    <property type="entry name" value="DNA_Partitioning_ATPase"/>
</dbReference>
<dbReference type="Pfam" id="PF13614">
    <property type="entry name" value="AAA_31"/>
    <property type="match status" value="1"/>
</dbReference>
<evidence type="ECO:0000313" key="2">
    <source>
        <dbReference type="EMBL" id="OAI08051.1"/>
    </source>
</evidence>
<gene>
    <name evidence="2" type="ORF">A1332_08250</name>
</gene>
<dbReference type="AlphaFoldDB" id="A0A177MQW7"/>
<name>A0A177MQW7_METMH</name>
<dbReference type="Proteomes" id="UP000078090">
    <property type="component" value="Unassembled WGS sequence"/>
</dbReference>
<dbReference type="InterPro" id="IPR025669">
    <property type="entry name" value="AAA_dom"/>
</dbReference>
<dbReference type="InterPro" id="IPR027417">
    <property type="entry name" value="P-loop_NTPase"/>
</dbReference>
<sequence length="265" mass="28952">MKTLVLANQKGGVGKSAVVVQLAYFFNLVMKKRVLVIDLDHQRNTSKAIRTGAIAAVSQLTASRLLSTRIDGSEVENAEFVLISADNAELLRMEKQADKHNGFATNLQSFLKTVDGQFDVCIIDTNPNPDIRQLAALVVSNYVLSPLQLNQEAIDGIGDLLNHDNIGIRKIQATLNPTLQLIGILPNLVEPTPFQRDNFRDLSTHFAKLLIPMATGFAAIKKSTAIPESQAVGLPIWKLGKTSGRDAWAQIRPVFEQIATTMGVI</sequence>
<dbReference type="RefSeq" id="WP_064007243.1">
    <property type="nucleotide sequence ID" value="NZ_LUUG01000048.1"/>
</dbReference>
<dbReference type="PANTHER" id="PTHR13696:SF99">
    <property type="entry name" value="COBYRINIC ACID AC-DIAMIDE SYNTHASE"/>
    <property type="match status" value="1"/>
</dbReference>
<proteinExistence type="predicted"/>
<accession>A0A177MQW7</accession>
<dbReference type="Gene3D" id="3.40.50.300">
    <property type="entry name" value="P-loop containing nucleotide triphosphate hydrolases"/>
    <property type="match status" value="1"/>
</dbReference>
<evidence type="ECO:0000259" key="1">
    <source>
        <dbReference type="Pfam" id="PF13614"/>
    </source>
</evidence>
<dbReference type="SUPFAM" id="SSF52540">
    <property type="entry name" value="P-loop containing nucleoside triphosphate hydrolases"/>
    <property type="match status" value="1"/>
</dbReference>
<dbReference type="CDD" id="cd02042">
    <property type="entry name" value="ParAB_family"/>
    <property type="match status" value="1"/>
</dbReference>
<feature type="domain" description="AAA" evidence="1">
    <location>
        <begin position="1"/>
        <end position="180"/>
    </location>
</feature>
<reference evidence="2 3" key="1">
    <citation type="submission" date="2016-03" db="EMBL/GenBank/DDBJ databases">
        <authorList>
            <person name="Ploux O."/>
        </authorList>
    </citation>
    <scope>NUCLEOTIDE SEQUENCE [LARGE SCALE GENOMIC DNA]</scope>
    <source>
        <strain evidence="2 3">R-45363</strain>
    </source>
</reference>
<dbReference type="OrthoDB" id="9799330at2"/>
<dbReference type="EMBL" id="LUUG01000048">
    <property type="protein sequence ID" value="OAI08051.1"/>
    <property type="molecule type" value="Genomic_DNA"/>
</dbReference>
<evidence type="ECO:0000313" key="3">
    <source>
        <dbReference type="Proteomes" id="UP000078090"/>
    </source>
</evidence>